<comment type="caution">
    <text evidence="1">The sequence shown here is derived from an EMBL/GenBank/DDBJ whole genome shotgun (WGS) entry which is preliminary data.</text>
</comment>
<accession>A0A7Y3RQJ5</accession>
<reference evidence="1 2" key="1">
    <citation type="submission" date="2020-05" db="EMBL/GenBank/DDBJ databases">
        <title>Parvularcula mediterraneae sp. nov., isolated from polypropylene straw from shallow seawater of the seashore of Laganas in Zakynthos island, Greece.</title>
        <authorList>
            <person name="Szabo I."/>
            <person name="Al-Omari J."/>
            <person name="Rado J."/>
            <person name="Szerdahelyi G.S."/>
        </authorList>
    </citation>
    <scope>NUCLEOTIDE SEQUENCE [LARGE SCALE GENOMIC DNA]</scope>
    <source>
        <strain evidence="1 2">ZS-1/3</strain>
    </source>
</reference>
<evidence type="ECO:0000313" key="2">
    <source>
        <dbReference type="Proteomes" id="UP000536835"/>
    </source>
</evidence>
<dbReference type="RefSeq" id="WP_173201038.1">
    <property type="nucleotide sequence ID" value="NZ_JABFCX010000003.1"/>
</dbReference>
<protein>
    <submittedName>
        <fullName evidence="1">DUF2958 domain-containing protein</fullName>
    </submittedName>
</protein>
<dbReference type="EMBL" id="JABFCX010000003">
    <property type="protein sequence ID" value="NNU17532.1"/>
    <property type="molecule type" value="Genomic_DNA"/>
</dbReference>
<dbReference type="AlphaFoldDB" id="A0A7Y3RQJ5"/>
<dbReference type="InterPro" id="IPR021341">
    <property type="entry name" value="DUF2958"/>
</dbReference>
<dbReference type="Pfam" id="PF11171">
    <property type="entry name" value="DUF2958"/>
    <property type="match status" value="1"/>
</dbReference>
<sequence length="137" mass="15110">MKLLTSDHRTALKAAFEDETKDHPPLVKLFRPWGPGTWLLMGLTEDEALAFGLCDLGLGFPELGYVSLDELRAVKGPFGLGVERDIHFTAKATIGVYAEAARIGEAITEDEGKLRQACAVLERRAKEDGRRLRATML</sequence>
<gene>
    <name evidence="1" type="ORF">HK107_14460</name>
</gene>
<name>A0A7Y3RQJ5_9PROT</name>
<organism evidence="1 2">
    <name type="scientific">Parvularcula mediterranea</name>
    <dbReference type="NCBI Taxonomy" id="2732508"/>
    <lineage>
        <taxon>Bacteria</taxon>
        <taxon>Pseudomonadati</taxon>
        <taxon>Pseudomonadota</taxon>
        <taxon>Alphaproteobacteria</taxon>
        <taxon>Parvularculales</taxon>
        <taxon>Parvularculaceae</taxon>
        <taxon>Parvularcula</taxon>
    </lineage>
</organism>
<evidence type="ECO:0000313" key="1">
    <source>
        <dbReference type="EMBL" id="NNU17532.1"/>
    </source>
</evidence>
<proteinExistence type="predicted"/>
<keyword evidence="2" id="KW-1185">Reference proteome</keyword>
<dbReference type="Proteomes" id="UP000536835">
    <property type="component" value="Unassembled WGS sequence"/>
</dbReference>